<dbReference type="PANTHER" id="PTHR46111">
    <property type="entry name" value="RIBOSOMAL RNA SMALL SUBUNIT METHYLTRANSFERASE I"/>
    <property type="match status" value="1"/>
</dbReference>
<dbReference type="EMBL" id="NQYH01000006">
    <property type="protein sequence ID" value="RIY40888.1"/>
    <property type="molecule type" value="Genomic_DNA"/>
</dbReference>
<organism evidence="1 2">
    <name type="scientific">Neopusillimonas maritima</name>
    <dbReference type="NCBI Taxonomy" id="2026239"/>
    <lineage>
        <taxon>Bacteria</taxon>
        <taxon>Pseudomonadati</taxon>
        <taxon>Pseudomonadota</taxon>
        <taxon>Betaproteobacteria</taxon>
        <taxon>Burkholderiales</taxon>
        <taxon>Alcaligenaceae</taxon>
        <taxon>Neopusillimonas</taxon>
    </lineage>
</organism>
<reference evidence="1 2" key="1">
    <citation type="submission" date="2017-08" db="EMBL/GenBank/DDBJ databases">
        <title>Pusillimonas indicus sp. nov., a member of the family Alcaligenaceae isolated from surface seawater.</title>
        <authorList>
            <person name="Li J."/>
        </authorList>
    </citation>
    <scope>NUCLEOTIDE SEQUENCE [LARGE SCALE GENOMIC DNA]</scope>
    <source>
        <strain evidence="1 2">L52-1-41</strain>
    </source>
</reference>
<dbReference type="InterPro" id="IPR035996">
    <property type="entry name" value="4pyrrol_Methylase_sf"/>
</dbReference>
<dbReference type="InterPro" id="IPR014777">
    <property type="entry name" value="4pyrrole_Mease_sub1"/>
</dbReference>
<dbReference type="InterPro" id="IPR008189">
    <property type="entry name" value="rRNA_ssu_MeTfrase_I"/>
</dbReference>
<dbReference type="OrthoDB" id="7061662at2"/>
<dbReference type="Gene3D" id="3.40.1010.10">
    <property type="entry name" value="Cobalt-precorrin-4 Transmethylase, Domain 1"/>
    <property type="match status" value="1"/>
</dbReference>
<dbReference type="CDD" id="cd11649">
    <property type="entry name" value="RsmI_like"/>
    <property type="match status" value="1"/>
</dbReference>
<evidence type="ECO:0000313" key="1">
    <source>
        <dbReference type="EMBL" id="RIY40888.1"/>
    </source>
</evidence>
<comment type="caution">
    <text evidence="1">The sequence shown here is derived from an EMBL/GenBank/DDBJ whole genome shotgun (WGS) entry which is preliminary data.</text>
</comment>
<dbReference type="InterPro" id="IPR014776">
    <property type="entry name" value="4pyrrole_Mease_sub2"/>
</dbReference>
<dbReference type="Proteomes" id="UP000266206">
    <property type="component" value="Unassembled WGS sequence"/>
</dbReference>
<dbReference type="SUPFAM" id="SSF53790">
    <property type="entry name" value="Tetrapyrrole methylase"/>
    <property type="match status" value="1"/>
</dbReference>
<evidence type="ECO:0000313" key="2">
    <source>
        <dbReference type="Proteomes" id="UP000266206"/>
    </source>
</evidence>
<dbReference type="RefSeq" id="WP_119516193.1">
    <property type="nucleotide sequence ID" value="NZ_NQYH01000006.1"/>
</dbReference>
<gene>
    <name evidence="1" type="ORF">CJP73_08835</name>
</gene>
<keyword evidence="1" id="KW-0489">Methyltransferase</keyword>
<protein>
    <submittedName>
        <fullName evidence="1">SAM-dependent methyltransferase</fullName>
    </submittedName>
</protein>
<dbReference type="AlphaFoldDB" id="A0A3A1YUM4"/>
<sequence>MPQTLHLIPVSLGESPASRWLPLEAQTKASKLDYYIAENAKTARAFLKLIGTEKPIQDITIHALSRNTDAAQIRQWLKQSGVTGDIGLVSEAGCPAVADPGALVVQTAHEMGIRVAPWTGPSSIILGLMASGLNGQNFVFHGYAPVAPAERAQQLRAWEAASRKARQTQIFIETPYRNDAMFETLILTLSGSTRLCIARALTTDHEWIQTHSIDDWKKRPAPVLQKQPTLFLFQA</sequence>
<keyword evidence="1" id="KW-0808">Transferase</keyword>
<dbReference type="PANTHER" id="PTHR46111:SF2">
    <property type="entry name" value="SAM-DEPENDENT METHYLTRANSFERASE"/>
    <property type="match status" value="1"/>
</dbReference>
<name>A0A3A1YUM4_9BURK</name>
<dbReference type="GO" id="GO:0032259">
    <property type="term" value="P:methylation"/>
    <property type="evidence" value="ECO:0007669"/>
    <property type="project" value="UniProtKB-KW"/>
</dbReference>
<dbReference type="PIRSF" id="PIRSF005917">
    <property type="entry name" value="MTase_YraL"/>
    <property type="match status" value="1"/>
</dbReference>
<accession>A0A3A1YUM4</accession>
<proteinExistence type="predicted"/>
<dbReference type="GO" id="GO:0008168">
    <property type="term" value="F:methyltransferase activity"/>
    <property type="evidence" value="ECO:0007669"/>
    <property type="project" value="UniProtKB-KW"/>
</dbReference>
<dbReference type="Gene3D" id="3.30.950.10">
    <property type="entry name" value="Methyltransferase, Cobalt-precorrin-4 Transmethylase, Domain 2"/>
    <property type="match status" value="1"/>
</dbReference>